<dbReference type="CDD" id="cd01647">
    <property type="entry name" value="RT_LTR"/>
    <property type="match status" value="1"/>
</dbReference>
<dbReference type="Proteomes" id="UP000765509">
    <property type="component" value="Unassembled WGS sequence"/>
</dbReference>
<keyword evidence="5" id="KW-1185">Reference proteome</keyword>
<dbReference type="InterPro" id="IPR000477">
    <property type="entry name" value="RT_dom"/>
</dbReference>
<dbReference type="Gene3D" id="3.30.70.270">
    <property type="match status" value="2"/>
</dbReference>
<dbReference type="OrthoDB" id="420169at2759"/>
<dbReference type="InterPro" id="IPR050951">
    <property type="entry name" value="Retrovirus_Pol_polyprotein"/>
</dbReference>
<dbReference type="Pfam" id="PF00078">
    <property type="entry name" value="RVT_1"/>
    <property type="match status" value="1"/>
</dbReference>
<reference evidence="4" key="1">
    <citation type="submission" date="2021-03" db="EMBL/GenBank/DDBJ databases">
        <title>Draft genome sequence of rust myrtle Austropuccinia psidii MF-1, a brazilian biotype.</title>
        <authorList>
            <person name="Quecine M.C."/>
            <person name="Pachon D.M.R."/>
            <person name="Bonatelli M.L."/>
            <person name="Correr F.H."/>
            <person name="Franceschini L.M."/>
            <person name="Leite T.F."/>
            <person name="Margarido G.R.A."/>
            <person name="Almeida C.A."/>
            <person name="Ferrarezi J.A."/>
            <person name="Labate C.A."/>
        </authorList>
    </citation>
    <scope>NUCLEOTIDE SEQUENCE</scope>
    <source>
        <strain evidence="4">MF-1</strain>
    </source>
</reference>
<protein>
    <recommendedName>
        <fullName evidence="6">Reverse transcriptase domain-containing protein</fullName>
    </recommendedName>
</protein>
<dbReference type="GO" id="GO:0003824">
    <property type="term" value="F:catalytic activity"/>
    <property type="evidence" value="ECO:0007669"/>
    <property type="project" value="UniProtKB-KW"/>
</dbReference>
<dbReference type="InterPro" id="IPR043502">
    <property type="entry name" value="DNA/RNA_pol_sf"/>
</dbReference>
<keyword evidence="1" id="KW-0511">Multifunctional enzyme</keyword>
<proteinExistence type="predicted"/>
<comment type="caution">
    <text evidence="4">The sequence shown here is derived from an EMBL/GenBank/DDBJ whole genome shotgun (WGS) entry which is preliminary data.</text>
</comment>
<feature type="domain" description="Reverse transcriptase/retrotransposon-derived protein RNase H-like" evidence="3">
    <location>
        <begin position="440"/>
        <end position="538"/>
    </location>
</feature>
<organism evidence="4 5">
    <name type="scientific">Austropuccinia psidii MF-1</name>
    <dbReference type="NCBI Taxonomy" id="1389203"/>
    <lineage>
        <taxon>Eukaryota</taxon>
        <taxon>Fungi</taxon>
        <taxon>Dikarya</taxon>
        <taxon>Basidiomycota</taxon>
        <taxon>Pucciniomycotina</taxon>
        <taxon>Pucciniomycetes</taxon>
        <taxon>Pucciniales</taxon>
        <taxon>Sphaerophragmiaceae</taxon>
        <taxon>Austropuccinia</taxon>
    </lineage>
</organism>
<evidence type="ECO:0008006" key="6">
    <source>
        <dbReference type="Google" id="ProtNLM"/>
    </source>
</evidence>
<accession>A0A9Q3E245</accession>
<dbReference type="SUPFAM" id="SSF56672">
    <property type="entry name" value="DNA/RNA polymerases"/>
    <property type="match status" value="1"/>
</dbReference>
<evidence type="ECO:0000259" key="2">
    <source>
        <dbReference type="Pfam" id="PF00078"/>
    </source>
</evidence>
<sequence>MESKMVPEISSEDRKSERTVLKCHKCGSTLHLANTCTKKTKINEVEVIEEVQCTEEKEESELDSAVSEDTPVEDYPIENITDFFEVTEVHTHLPQYSEDCCNLINIQDSRMCKTKPARGKGYTAGASCITSVLMSDIEAKVNLDTGAFCTCVGKDYLQIILPEWKNHLLPIEGAIRGHEVDVTLNIDRQYTPVFRRPAYPASPRAREALEKHIQELIQLGVLRKVGHNEEVEVTTPVIIAWHNDKSRMVGDFRALNTYTVPDRYPIPRIQETFTQLSKSKYITSMDALKGFHQNCLMPKAKQLLRIITHCGIYEYLRMPFGIKNAPSHYQRMMNTIFPTEFSEGWLIIYIDDTIICSDSWSLHLERLSRVLHKVAEVNMKISLKKCNFGFEELKALGNVVSGLSLGIDKKNYYRQHLKDFAILAKSLYRICDQQTVFEMTQERIKAYEKIKKALTEAPLLLMPDWNIPFKLYIDACGDGLGAALHQVQIIDDKPTEGPVCYISRQIKPTEARYGAIQMECLCLVWELEKLHYYLDGSVF</sequence>
<evidence type="ECO:0000259" key="3">
    <source>
        <dbReference type="Pfam" id="PF17919"/>
    </source>
</evidence>
<name>A0A9Q3E245_9BASI</name>
<evidence type="ECO:0000313" key="5">
    <source>
        <dbReference type="Proteomes" id="UP000765509"/>
    </source>
</evidence>
<evidence type="ECO:0000256" key="1">
    <source>
        <dbReference type="ARBA" id="ARBA00023268"/>
    </source>
</evidence>
<dbReference type="PANTHER" id="PTHR37984:SF5">
    <property type="entry name" value="PROTEIN NYNRIN-LIKE"/>
    <property type="match status" value="1"/>
</dbReference>
<evidence type="ECO:0000313" key="4">
    <source>
        <dbReference type="EMBL" id="MBW0514516.1"/>
    </source>
</evidence>
<dbReference type="AlphaFoldDB" id="A0A9Q3E245"/>
<dbReference type="Gene3D" id="3.10.10.10">
    <property type="entry name" value="HIV Type 1 Reverse Transcriptase, subunit A, domain 1"/>
    <property type="match status" value="1"/>
</dbReference>
<feature type="domain" description="Reverse transcriptase" evidence="2">
    <location>
        <begin position="244"/>
        <end position="397"/>
    </location>
</feature>
<dbReference type="Pfam" id="PF17919">
    <property type="entry name" value="RT_RNaseH_2"/>
    <property type="match status" value="1"/>
</dbReference>
<dbReference type="InterPro" id="IPR043128">
    <property type="entry name" value="Rev_trsase/Diguanyl_cyclase"/>
</dbReference>
<dbReference type="InterPro" id="IPR041577">
    <property type="entry name" value="RT_RNaseH_2"/>
</dbReference>
<gene>
    <name evidence="4" type="ORF">O181_054231</name>
</gene>
<dbReference type="PANTHER" id="PTHR37984">
    <property type="entry name" value="PROTEIN CBG26694"/>
    <property type="match status" value="1"/>
</dbReference>
<dbReference type="EMBL" id="AVOT02024058">
    <property type="protein sequence ID" value="MBW0514516.1"/>
    <property type="molecule type" value="Genomic_DNA"/>
</dbReference>